<evidence type="ECO:0000259" key="1">
    <source>
        <dbReference type="PROSITE" id="PS51704"/>
    </source>
</evidence>
<dbReference type="AlphaFoldDB" id="I4B1S5"/>
<dbReference type="RefSeq" id="WP_014801750.1">
    <property type="nucleotide sequence ID" value="NC_018020.1"/>
</dbReference>
<evidence type="ECO:0000313" key="3">
    <source>
        <dbReference type="Proteomes" id="UP000006048"/>
    </source>
</evidence>
<dbReference type="InterPro" id="IPR030395">
    <property type="entry name" value="GP_PDE_dom"/>
</dbReference>
<dbReference type="STRING" id="869212.Turpa_0580"/>
<dbReference type="KEGG" id="tpx:Turpa_0580"/>
<gene>
    <name evidence="2" type="ordered locus">Turpa_0580</name>
</gene>
<reference evidence="2 3" key="1">
    <citation type="submission" date="2012-06" db="EMBL/GenBank/DDBJ databases">
        <title>The complete chromosome of genome of Turneriella parva DSM 21527.</title>
        <authorList>
            <consortium name="US DOE Joint Genome Institute (JGI-PGF)"/>
            <person name="Lucas S."/>
            <person name="Han J."/>
            <person name="Lapidus A."/>
            <person name="Bruce D."/>
            <person name="Goodwin L."/>
            <person name="Pitluck S."/>
            <person name="Peters L."/>
            <person name="Kyrpides N."/>
            <person name="Mavromatis K."/>
            <person name="Ivanova N."/>
            <person name="Mikhailova N."/>
            <person name="Chertkov O."/>
            <person name="Detter J.C."/>
            <person name="Tapia R."/>
            <person name="Han C."/>
            <person name="Land M."/>
            <person name="Hauser L."/>
            <person name="Markowitz V."/>
            <person name="Cheng J.-F."/>
            <person name="Hugenholtz P."/>
            <person name="Woyke T."/>
            <person name="Wu D."/>
            <person name="Gronow S."/>
            <person name="Wellnitz S."/>
            <person name="Brambilla E."/>
            <person name="Klenk H.-P."/>
            <person name="Eisen J.A."/>
        </authorList>
    </citation>
    <scope>NUCLEOTIDE SEQUENCE [LARGE SCALE GENOMIC DNA]</scope>
    <source>
        <strain evidence="3">ATCC BAA-1111 / DSM 21527 / NCTC 11395 / H</strain>
    </source>
</reference>
<protein>
    <submittedName>
        <fullName evidence="2">Glycerophosphoryl diester phosphodiesterase</fullName>
    </submittedName>
</protein>
<dbReference type="Gene3D" id="3.20.20.190">
    <property type="entry name" value="Phosphatidylinositol (PI) phosphodiesterase"/>
    <property type="match status" value="1"/>
</dbReference>
<dbReference type="GO" id="GO:0006629">
    <property type="term" value="P:lipid metabolic process"/>
    <property type="evidence" value="ECO:0007669"/>
    <property type="project" value="InterPro"/>
</dbReference>
<dbReference type="SUPFAM" id="SSF51695">
    <property type="entry name" value="PLC-like phosphodiesterases"/>
    <property type="match status" value="1"/>
</dbReference>
<feature type="domain" description="GP-PDE" evidence="1">
    <location>
        <begin position="27"/>
        <end position="304"/>
    </location>
</feature>
<dbReference type="PANTHER" id="PTHR46211:SF14">
    <property type="entry name" value="GLYCEROPHOSPHODIESTER PHOSPHODIESTERASE"/>
    <property type="match status" value="1"/>
</dbReference>
<dbReference type="HOGENOM" id="CLU_030006_3_1_12"/>
<sequence>MKIWSILSVFTFISCASVQNRPLLAELELQGHRGARGLAPENTWPAFEAALAHGMNVLELDTVLTADGNLIIHHDTETNPALCRNDDGSAIQSQPIRNLQTGELKKLDCGSKADPKFVEQKPVPGTRLMTLDEFFAAIKKREATDPAARKVAFNVEAKFAEGATDADVEIFAATLLKKVRASGYQKRVTIQSFDHRILKSIKTLQADQRTSALVTLTRWQGLKIYLGLGGGVRADAIDKALAVKADILSPYRLYINASFVADAHAKNLAVIPWTVNDAGEMQRLLELGVDGIISDYPDRLQNVYKSRAAK</sequence>
<dbReference type="PROSITE" id="PS51257">
    <property type="entry name" value="PROKAR_LIPOPROTEIN"/>
    <property type="match status" value="1"/>
</dbReference>
<keyword evidence="3" id="KW-1185">Reference proteome</keyword>
<dbReference type="GO" id="GO:0008081">
    <property type="term" value="F:phosphoric diester hydrolase activity"/>
    <property type="evidence" value="ECO:0007669"/>
    <property type="project" value="InterPro"/>
</dbReference>
<accession>I4B1S5</accession>
<dbReference type="Proteomes" id="UP000006048">
    <property type="component" value="Chromosome"/>
</dbReference>
<dbReference type="Pfam" id="PF03009">
    <property type="entry name" value="GDPD"/>
    <property type="match status" value="1"/>
</dbReference>
<dbReference type="PATRIC" id="fig|869212.3.peg.555"/>
<dbReference type="PANTHER" id="PTHR46211">
    <property type="entry name" value="GLYCEROPHOSPHORYL DIESTER PHOSPHODIESTERASE"/>
    <property type="match status" value="1"/>
</dbReference>
<proteinExistence type="predicted"/>
<dbReference type="OrthoDB" id="384721at2"/>
<evidence type="ECO:0000313" key="2">
    <source>
        <dbReference type="EMBL" id="AFM11232.1"/>
    </source>
</evidence>
<name>I4B1S5_TURPD</name>
<dbReference type="EMBL" id="CP002959">
    <property type="protein sequence ID" value="AFM11232.1"/>
    <property type="molecule type" value="Genomic_DNA"/>
</dbReference>
<dbReference type="PROSITE" id="PS51704">
    <property type="entry name" value="GP_PDE"/>
    <property type="match status" value="1"/>
</dbReference>
<organism evidence="2 3">
    <name type="scientific">Turneriella parva (strain ATCC BAA-1111 / DSM 21527 / NCTC 11395 / H)</name>
    <name type="common">Leptospira parva</name>
    <dbReference type="NCBI Taxonomy" id="869212"/>
    <lineage>
        <taxon>Bacteria</taxon>
        <taxon>Pseudomonadati</taxon>
        <taxon>Spirochaetota</taxon>
        <taxon>Spirochaetia</taxon>
        <taxon>Leptospirales</taxon>
        <taxon>Leptospiraceae</taxon>
        <taxon>Turneriella</taxon>
    </lineage>
</organism>
<dbReference type="InterPro" id="IPR017946">
    <property type="entry name" value="PLC-like_Pdiesterase_TIM-brl"/>
</dbReference>